<comment type="caution">
    <text evidence="3">The sequence shown here is derived from an EMBL/GenBank/DDBJ whole genome shotgun (WGS) entry which is preliminary data.</text>
</comment>
<keyword evidence="4" id="KW-1185">Reference proteome</keyword>
<dbReference type="EMBL" id="JAHRIM010090458">
    <property type="protein sequence ID" value="MEQ2276846.1"/>
    <property type="molecule type" value="Genomic_DNA"/>
</dbReference>
<evidence type="ECO:0008006" key="5">
    <source>
        <dbReference type="Google" id="ProtNLM"/>
    </source>
</evidence>
<proteinExistence type="predicted"/>
<feature type="compositionally biased region" description="Basic and acidic residues" evidence="1">
    <location>
        <begin position="92"/>
        <end position="101"/>
    </location>
</feature>
<keyword evidence="2" id="KW-1133">Transmembrane helix</keyword>
<feature type="transmembrane region" description="Helical" evidence="2">
    <location>
        <begin position="6"/>
        <end position="27"/>
    </location>
</feature>
<evidence type="ECO:0000256" key="2">
    <source>
        <dbReference type="SAM" id="Phobius"/>
    </source>
</evidence>
<reference evidence="3 4" key="1">
    <citation type="submission" date="2021-06" db="EMBL/GenBank/DDBJ databases">
        <authorList>
            <person name="Palmer J.M."/>
        </authorList>
    </citation>
    <scope>NUCLEOTIDE SEQUENCE [LARGE SCALE GENOMIC DNA]</scope>
    <source>
        <strain evidence="3 4">XR_2019</strain>
        <tissue evidence="3">Muscle</tissue>
    </source>
</reference>
<organism evidence="3 4">
    <name type="scientific">Xenotaenia resolanae</name>
    <dbReference type="NCBI Taxonomy" id="208358"/>
    <lineage>
        <taxon>Eukaryota</taxon>
        <taxon>Metazoa</taxon>
        <taxon>Chordata</taxon>
        <taxon>Craniata</taxon>
        <taxon>Vertebrata</taxon>
        <taxon>Euteleostomi</taxon>
        <taxon>Actinopterygii</taxon>
        <taxon>Neopterygii</taxon>
        <taxon>Teleostei</taxon>
        <taxon>Neoteleostei</taxon>
        <taxon>Acanthomorphata</taxon>
        <taxon>Ovalentaria</taxon>
        <taxon>Atherinomorphae</taxon>
        <taxon>Cyprinodontiformes</taxon>
        <taxon>Goodeidae</taxon>
        <taxon>Xenotaenia</taxon>
    </lineage>
</organism>
<accession>A0ABV0X7P9</accession>
<evidence type="ECO:0000313" key="4">
    <source>
        <dbReference type="Proteomes" id="UP001444071"/>
    </source>
</evidence>
<feature type="compositionally biased region" description="Pro residues" evidence="1">
    <location>
        <begin position="78"/>
        <end position="87"/>
    </location>
</feature>
<sequence length="101" mass="11240">MLCCLSVPFILLSSVFLLMLLACLLVVSFEETIIQFLFHPGFQSPATLLRKFIGKLTSGSPTLISSVLTHHHHHSPIFPPFNIPPSSPFFSGKKDKNHNQP</sequence>
<keyword evidence="2" id="KW-0472">Membrane</keyword>
<dbReference type="Proteomes" id="UP001444071">
    <property type="component" value="Unassembled WGS sequence"/>
</dbReference>
<evidence type="ECO:0000256" key="1">
    <source>
        <dbReference type="SAM" id="MobiDB-lite"/>
    </source>
</evidence>
<keyword evidence="2" id="KW-0812">Transmembrane</keyword>
<gene>
    <name evidence="3" type="ORF">XENORESO_012170</name>
</gene>
<feature type="region of interest" description="Disordered" evidence="1">
    <location>
        <begin position="78"/>
        <end position="101"/>
    </location>
</feature>
<protein>
    <recommendedName>
        <fullName evidence="5">Secreted protein</fullName>
    </recommendedName>
</protein>
<evidence type="ECO:0000313" key="3">
    <source>
        <dbReference type="EMBL" id="MEQ2276846.1"/>
    </source>
</evidence>
<name>A0ABV0X7P9_9TELE</name>